<feature type="transmembrane region" description="Helical" evidence="6">
    <location>
        <begin position="270"/>
        <end position="289"/>
    </location>
</feature>
<feature type="transmembrane region" description="Helical" evidence="6">
    <location>
        <begin position="20"/>
        <end position="37"/>
    </location>
</feature>
<feature type="transmembrane region" description="Helical" evidence="6">
    <location>
        <begin position="358"/>
        <end position="379"/>
    </location>
</feature>
<dbReference type="Gene3D" id="1.20.1640.10">
    <property type="entry name" value="Multidrug efflux transporter AcrB transmembrane domain"/>
    <property type="match status" value="2"/>
</dbReference>
<dbReference type="EMBL" id="PFFQ01000059">
    <property type="protein sequence ID" value="PIW14530.1"/>
    <property type="molecule type" value="Genomic_DNA"/>
</dbReference>
<proteinExistence type="predicted"/>
<reference evidence="8 9" key="1">
    <citation type="submission" date="2017-09" db="EMBL/GenBank/DDBJ databases">
        <title>Depth-based differentiation of microbial function through sediment-hosted aquifers and enrichment of novel symbionts in the deep terrestrial subsurface.</title>
        <authorList>
            <person name="Probst A.J."/>
            <person name="Ladd B."/>
            <person name="Jarett J.K."/>
            <person name="Geller-Mcgrath D.E."/>
            <person name="Sieber C.M."/>
            <person name="Emerson J.B."/>
            <person name="Anantharaman K."/>
            <person name="Thomas B.C."/>
            <person name="Malmstrom R."/>
            <person name="Stieglmeier M."/>
            <person name="Klingl A."/>
            <person name="Woyke T."/>
            <person name="Ryan C.M."/>
            <person name="Banfield J.F."/>
        </authorList>
    </citation>
    <scope>NUCLEOTIDE SEQUENCE [LARGE SCALE GENOMIC DNA]</scope>
    <source>
        <strain evidence="8">CG17_big_fil_post_rev_8_21_14_2_50_48_46</strain>
    </source>
</reference>
<keyword evidence="3 6" id="KW-0812">Transmembrane</keyword>
<evidence type="ECO:0000259" key="7">
    <source>
        <dbReference type="PROSITE" id="PS50156"/>
    </source>
</evidence>
<evidence type="ECO:0000256" key="6">
    <source>
        <dbReference type="SAM" id="Phobius"/>
    </source>
</evidence>
<feature type="transmembrane region" description="Helical" evidence="6">
    <location>
        <begin position="693"/>
        <end position="712"/>
    </location>
</feature>
<feature type="domain" description="SSD" evidence="7">
    <location>
        <begin position="554"/>
        <end position="718"/>
    </location>
</feature>
<keyword evidence="2" id="KW-1003">Cell membrane</keyword>
<dbReference type="Proteomes" id="UP000231019">
    <property type="component" value="Unassembled WGS sequence"/>
</dbReference>
<name>A0A2M7FYS9_9BACT</name>
<dbReference type="InterPro" id="IPR004869">
    <property type="entry name" value="MMPL_dom"/>
</dbReference>
<accession>A0A2M7FYS9</accession>
<dbReference type="PANTHER" id="PTHR33406">
    <property type="entry name" value="MEMBRANE PROTEIN MJ1562-RELATED"/>
    <property type="match status" value="1"/>
</dbReference>
<dbReference type="PROSITE" id="PS50156">
    <property type="entry name" value="SSD"/>
    <property type="match status" value="2"/>
</dbReference>
<feature type="domain" description="SSD" evidence="7">
    <location>
        <begin position="197"/>
        <end position="320"/>
    </location>
</feature>
<evidence type="ECO:0000313" key="8">
    <source>
        <dbReference type="EMBL" id="PIW14530.1"/>
    </source>
</evidence>
<evidence type="ECO:0000313" key="9">
    <source>
        <dbReference type="Proteomes" id="UP000231019"/>
    </source>
</evidence>
<evidence type="ECO:0000256" key="4">
    <source>
        <dbReference type="ARBA" id="ARBA00022989"/>
    </source>
</evidence>
<organism evidence="8 9">
    <name type="scientific">bacterium (Candidatus Blackallbacteria) CG17_big_fil_post_rev_8_21_14_2_50_48_46</name>
    <dbReference type="NCBI Taxonomy" id="2014261"/>
    <lineage>
        <taxon>Bacteria</taxon>
        <taxon>Candidatus Blackallbacteria</taxon>
    </lineage>
</organism>
<evidence type="ECO:0000256" key="1">
    <source>
        <dbReference type="ARBA" id="ARBA00004651"/>
    </source>
</evidence>
<sequence>MPSSASKLIPALTRQYRAILWIWLVLIALSLLSLQLLPQKVMTESTGARQSEAFQVMETLRTEFGLQMGNTLALLLEGKPPPPAVLKALSSQNPQIKALLPVPELQKPDQRLYLLELQPSFQFVEGPEWIKKLRQSLKQLGKQHHFQASLTGNLAFYADIMQESESYFSLSEFFALSAAFGILFLSFGGLLASFLPILMGLSSLIVFQGFLKISSLETTSLSATLNSLLGLALAVDYSLFWISRFREERPKQAGLEQALVSTTQTAGKTILVSALIVFSSIGVLLIPDISGMRIMALNLCGVIFFSMLHAFLFLPALVRILAPALDWPQSLTRWLKNWDRTAAWQAYARHITAYPKRYFALSLGLILLLCLPVLNMKLWDPVQTLASAQAESVQAYEKLAKQGLGGKMVPLYVLIQAPAPTQIKSPAGLAYLDQFSRYLKAQPQVEGVLGLMSWHPDFKKADYLSFYQNLELLEKFSAPWLPTFFPQTHWVNAQGTTHLLTVFPKDIMNIESVHQISDAIRAYAQKHPEYQVRTGGVMERARDFSQEMYRHTGLMIALVLGAIFIILFGYMKAVLLPIKAGLMNFVPILGAFGILTAIYQYGWFSTYLHTPVNGAVSSMIPMTLFCILFGLSMDYEVLILSRISEAYAEGLEVREAIVKGMAHSGSVISSAALIFLALFLPAALSHSPAIRELGIGIVAALLLDATVLRLLWVPSFMMLMGKWNWWKPGR</sequence>
<evidence type="ECO:0000256" key="3">
    <source>
        <dbReference type="ARBA" id="ARBA00022692"/>
    </source>
</evidence>
<feature type="transmembrane region" description="Helical" evidence="6">
    <location>
        <begin position="173"/>
        <end position="201"/>
    </location>
</feature>
<keyword evidence="5 6" id="KW-0472">Membrane</keyword>
<dbReference type="AlphaFoldDB" id="A0A2M7FYS9"/>
<dbReference type="Pfam" id="PF03176">
    <property type="entry name" value="MMPL"/>
    <property type="match status" value="2"/>
</dbReference>
<dbReference type="PANTHER" id="PTHR33406:SF13">
    <property type="entry name" value="MEMBRANE PROTEIN YDFJ"/>
    <property type="match status" value="1"/>
</dbReference>
<gene>
    <name evidence="8" type="ORF">COW36_21050</name>
</gene>
<protein>
    <recommendedName>
        <fullName evidence="7">SSD domain-containing protein</fullName>
    </recommendedName>
</protein>
<dbReference type="SUPFAM" id="SSF82866">
    <property type="entry name" value="Multidrug efflux transporter AcrB transmembrane domain"/>
    <property type="match status" value="2"/>
</dbReference>
<comment type="caution">
    <text evidence="8">The sequence shown here is derived from an EMBL/GenBank/DDBJ whole genome shotgun (WGS) entry which is preliminary data.</text>
</comment>
<feature type="transmembrane region" description="Helical" evidence="6">
    <location>
        <begin position="221"/>
        <end position="242"/>
    </location>
</feature>
<evidence type="ECO:0000256" key="2">
    <source>
        <dbReference type="ARBA" id="ARBA00022475"/>
    </source>
</evidence>
<feature type="transmembrane region" description="Helical" evidence="6">
    <location>
        <begin position="622"/>
        <end position="640"/>
    </location>
</feature>
<feature type="transmembrane region" description="Helical" evidence="6">
    <location>
        <begin position="548"/>
        <end position="570"/>
    </location>
</feature>
<comment type="subcellular location">
    <subcellularLocation>
        <location evidence="1">Cell membrane</location>
        <topology evidence="1">Multi-pass membrane protein</topology>
    </subcellularLocation>
</comment>
<keyword evidence="4 6" id="KW-1133">Transmembrane helix</keyword>
<feature type="transmembrane region" description="Helical" evidence="6">
    <location>
        <begin position="582"/>
        <end position="602"/>
    </location>
</feature>
<dbReference type="InterPro" id="IPR000731">
    <property type="entry name" value="SSD"/>
</dbReference>
<feature type="transmembrane region" description="Helical" evidence="6">
    <location>
        <begin position="295"/>
        <end position="318"/>
    </location>
</feature>
<dbReference type="GO" id="GO:0005886">
    <property type="term" value="C:plasma membrane"/>
    <property type="evidence" value="ECO:0007669"/>
    <property type="project" value="UniProtKB-SubCell"/>
</dbReference>
<feature type="transmembrane region" description="Helical" evidence="6">
    <location>
        <begin position="661"/>
        <end position="681"/>
    </location>
</feature>
<dbReference type="InterPro" id="IPR050545">
    <property type="entry name" value="Mycobact_MmpL"/>
</dbReference>
<evidence type="ECO:0000256" key="5">
    <source>
        <dbReference type="ARBA" id="ARBA00023136"/>
    </source>
</evidence>